<dbReference type="InParanoid" id="A0A0C2SYT8"/>
<feature type="non-terminal residue" evidence="1">
    <location>
        <position position="68"/>
    </location>
</feature>
<dbReference type="HOGENOM" id="CLU_2800805_0_0_1"/>
<reference evidence="1 2" key="1">
    <citation type="submission" date="2014-04" db="EMBL/GenBank/DDBJ databases">
        <title>Evolutionary Origins and Diversification of the Mycorrhizal Mutualists.</title>
        <authorList>
            <consortium name="DOE Joint Genome Institute"/>
            <consortium name="Mycorrhizal Genomics Consortium"/>
            <person name="Kohler A."/>
            <person name="Kuo A."/>
            <person name="Nagy L.G."/>
            <person name="Floudas D."/>
            <person name="Copeland A."/>
            <person name="Barry K.W."/>
            <person name="Cichocki N."/>
            <person name="Veneault-Fourrey C."/>
            <person name="LaButti K."/>
            <person name="Lindquist E.A."/>
            <person name="Lipzen A."/>
            <person name="Lundell T."/>
            <person name="Morin E."/>
            <person name="Murat C."/>
            <person name="Riley R."/>
            <person name="Ohm R."/>
            <person name="Sun H."/>
            <person name="Tunlid A."/>
            <person name="Henrissat B."/>
            <person name="Grigoriev I.V."/>
            <person name="Hibbett D.S."/>
            <person name="Martin F."/>
        </authorList>
    </citation>
    <scope>NUCLEOTIDE SEQUENCE [LARGE SCALE GENOMIC DNA]</scope>
    <source>
        <strain evidence="1 2">Koide BX008</strain>
    </source>
</reference>
<dbReference type="Proteomes" id="UP000054549">
    <property type="component" value="Unassembled WGS sequence"/>
</dbReference>
<keyword evidence="2" id="KW-1185">Reference proteome</keyword>
<evidence type="ECO:0000313" key="2">
    <source>
        <dbReference type="Proteomes" id="UP000054549"/>
    </source>
</evidence>
<proteinExistence type="predicted"/>
<dbReference type="AlphaFoldDB" id="A0A0C2SYT8"/>
<name>A0A0C2SYT8_AMAMK</name>
<dbReference type="EMBL" id="KN818227">
    <property type="protein sequence ID" value="KIL68695.1"/>
    <property type="molecule type" value="Genomic_DNA"/>
</dbReference>
<accession>A0A0C2SYT8</accession>
<gene>
    <name evidence="1" type="ORF">M378DRAFT_157792</name>
</gene>
<sequence length="68" mass="7470">MEFHALFRKVQATIRDARIGSDASTVFDGIMNPSAELLELSSIPRIPGPAHKSTKSSFGTTFYMFTSC</sequence>
<protein>
    <submittedName>
        <fullName evidence="1">Uncharacterized protein</fullName>
    </submittedName>
</protein>
<evidence type="ECO:0000313" key="1">
    <source>
        <dbReference type="EMBL" id="KIL68695.1"/>
    </source>
</evidence>
<organism evidence="1 2">
    <name type="scientific">Amanita muscaria (strain Koide BX008)</name>
    <dbReference type="NCBI Taxonomy" id="946122"/>
    <lineage>
        <taxon>Eukaryota</taxon>
        <taxon>Fungi</taxon>
        <taxon>Dikarya</taxon>
        <taxon>Basidiomycota</taxon>
        <taxon>Agaricomycotina</taxon>
        <taxon>Agaricomycetes</taxon>
        <taxon>Agaricomycetidae</taxon>
        <taxon>Agaricales</taxon>
        <taxon>Pluteineae</taxon>
        <taxon>Amanitaceae</taxon>
        <taxon>Amanita</taxon>
    </lineage>
</organism>